<comment type="caution">
    <text evidence="1">The sequence shown here is derived from an EMBL/GenBank/DDBJ whole genome shotgun (WGS) entry which is preliminary data.</text>
</comment>
<accession>N6VSY0</accession>
<evidence type="ECO:0000313" key="1">
    <source>
        <dbReference type="EMBL" id="ENN96306.1"/>
    </source>
</evidence>
<name>N6VSY0_9EURY</name>
<evidence type="ECO:0000313" key="2">
    <source>
        <dbReference type="Proteomes" id="UP000053695"/>
    </source>
</evidence>
<dbReference type="EMBL" id="APMM01000018">
    <property type="protein sequence ID" value="ENN96306.1"/>
    <property type="molecule type" value="Genomic_DNA"/>
</dbReference>
<protein>
    <submittedName>
        <fullName evidence="1">Uncharacterized protein</fullName>
    </submittedName>
</protein>
<dbReference type="PATRIC" id="fig|1069083.5.peg.601"/>
<proteinExistence type="predicted"/>
<sequence>MKIQFVKKPFNVIRVYNMEFMHYFNNGKYDKVAKEIKRNPELLQELKKELDKGDKESLRRGLLVLKRLDNEIVKNFLYYVFLGLDSGNRFISKEAEFIIKKLVGKEVVEEAIVESYKYIDDRVLYYLIEHIDNPLYKKIILKYTNCDSLDKAILKIIDRKVLEILSENIYKNKCIVDILLKIVDKLGDEEKKILKEHLSPIILGKWDKNTYKKTKKLFYKLNVNYNLSEDCIINLLKNYKREALNLIVRENIRLSDECYSKILKTLLYSDEELQFIGVKLISLMDDSKKKVDFLFKFLSHGNGKAKTAAINELKKIIKTNKELADYIENKAICNIKIMNMSVKISSLRLLKEYSKKEYLDFLINEHKKIKNKIYQLDREKFKGGFRHLLFIEEEIRKCKIALNIIESIIAEICLKNRIHYKDLKIAEKLGYEFYKTIEIIGSKDLSLIDFDEFLEDVKKYCLITHLTEIIKNKYKNLDEEKAKKVIEIVENLNIHGDIYDANKIIIYALLGKKDKLGEILKLANNYQTYLAFIFAVKHFLKNKLLSDEEIKLLIPKIAEMLYNKRLRKEALKFFEEFPSKIAFPILISENIDDAVDVITKIILTYPELIYSLKERLYSNRRMVLKVLYNLSKYKREMLEDFIYILIILYNSSTYEERKLIKDIIKNVKPEYIKFL</sequence>
<organism evidence="1 2">
    <name type="scientific">Methanocaldococcus villosus KIN24-T80</name>
    <dbReference type="NCBI Taxonomy" id="1069083"/>
    <lineage>
        <taxon>Archaea</taxon>
        <taxon>Methanobacteriati</taxon>
        <taxon>Methanobacteriota</taxon>
        <taxon>Methanomada group</taxon>
        <taxon>Methanococci</taxon>
        <taxon>Methanococcales</taxon>
        <taxon>Methanocaldococcaceae</taxon>
        <taxon>Methanocaldococcus</taxon>
    </lineage>
</organism>
<dbReference type="AlphaFoldDB" id="N6VSY0"/>
<reference evidence="1 2" key="1">
    <citation type="journal article" date="2013" name="Genome Announc.">
        <title>Draft Genome Sequence of a Highly Flagellated, Fast-Swimming Archaeon, Methanocaldococcus villosus Strain KIN24-T80 (DSM 22612).</title>
        <authorList>
            <person name="Thennarasu S."/>
            <person name="Polireddy D."/>
            <person name="Antony A."/>
            <person name="Yada M.R."/>
            <person name="Algarawi S."/>
            <person name="Sivakumar N."/>
        </authorList>
    </citation>
    <scope>NUCLEOTIDE SEQUENCE [LARGE SCALE GENOMIC DNA]</scope>
    <source>
        <strain evidence="1 2">KIN24-T80</strain>
    </source>
</reference>
<dbReference type="Proteomes" id="UP000053695">
    <property type="component" value="Unassembled WGS sequence"/>
</dbReference>
<dbReference type="OrthoDB" id="65724at2157"/>
<dbReference type="STRING" id="1069083.GCA_000371805_00160"/>
<keyword evidence="2" id="KW-1185">Reference proteome</keyword>
<gene>
    <name evidence="1" type="ORF">J422_03064</name>
</gene>